<keyword evidence="2" id="KW-0812">Transmembrane</keyword>
<gene>
    <name evidence="3" type="ORF">ACFSSA_10095</name>
</gene>
<feature type="compositionally biased region" description="Polar residues" evidence="1">
    <location>
        <begin position="120"/>
        <end position="131"/>
    </location>
</feature>
<organism evidence="3 4">
    <name type="scientific">Luteolibacter algae</name>
    <dbReference type="NCBI Taxonomy" id="454151"/>
    <lineage>
        <taxon>Bacteria</taxon>
        <taxon>Pseudomonadati</taxon>
        <taxon>Verrucomicrobiota</taxon>
        <taxon>Verrucomicrobiia</taxon>
        <taxon>Verrucomicrobiales</taxon>
        <taxon>Verrucomicrobiaceae</taxon>
        <taxon>Luteolibacter</taxon>
    </lineage>
</organism>
<protein>
    <recommendedName>
        <fullName evidence="5">DUF883 domain-containing protein</fullName>
    </recommendedName>
</protein>
<accession>A0ABW5D8C6</accession>
<sequence>MNHSLSHDHKAKDLLSRIGHDISQLKGDVSSLLHHTGKHTISDSARDLADQARDRLHAGGAYAASQLRYVRQHPGQSSAGLLGGLLLLGAVGAGIYYLCKSDCSVGCRTRKDHSDDDENVSNTNQLPPYIS</sequence>
<dbReference type="Proteomes" id="UP001597375">
    <property type="component" value="Unassembled WGS sequence"/>
</dbReference>
<keyword evidence="4" id="KW-1185">Reference proteome</keyword>
<name>A0ABW5D8C6_9BACT</name>
<feature type="transmembrane region" description="Helical" evidence="2">
    <location>
        <begin position="78"/>
        <end position="98"/>
    </location>
</feature>
<dbReference type="RefSeq" id="WP_386820317.1">
    <property type="nucleotide sequence ID" value="NZ_JBHUIT010000017.1"/>
</dbReference>
<evidence type="ECO:0008006" key="5">
    <source>
        <dbReference type="Google" id="ProtNLM"/>
    </source>
</evidence>
<evidence type="ECO:0000313" key="4">
    <source>
        <dbReference type="Proteomes" id="UP001597375"/>
    </source>
</evidence>
<evidence type="ECO:0000256" key="1">
    <source>
        <dbReference type="SAM" id="MobiDB-lite"/>
    </source>
</evidence>
<evidence type="ECO:0000256" key="2">
    <source>
        <dbReference type="SAM" id="Phobius"/>
    </source>
</evidence>
<keyword evidence="2" id="KW-0472">Membrane</keyword>
<proteinExistence type="predicted"/>
<comment type="caution">
    <text evidence="3">The sequence shown here is derived from an EMBL/GenBank/DDBJ whole genome shotgun (WGS) entry which is preliminary data.</text>
</comment>
<evidence type="ECO:0000313" key="3">
    <source>
        <dbReference type="EMBL" id="MFD2257029.1"/>
    </source>
</evidence>
<keyword evidence="2" id="KW-1133">Transmembrane helix</keyword>
<dbReference type="EMBL" id="JBHUIT010000017">
    <property type="protein sequence ID" value="MFD2257029.1"/>
    <property type="molecule type" value="Genomic_DNA"/>
</dbReference>
<feature type="region of interest" description="Disordered" evidence="1">
    <location>
        <begin position="109"/>
        <end position="131"/>
    </location>
</feature>
<reference evidence="4" key="1">
    <citation type="journal article" date="2019" name="Int. J. Syst. Evol. Microbiol.">
        <title>The Global Catalogue of Microorganisms (GCM) 10K type strain sequencing project: providing services to taxonomists for standard genome sequencing and annotation.</title>
        <authorList>
            <consortium name="The Broad Institute Genomics Platform"/>
            <consortium name="The Broad Institute Genome Sequencing Center for Infectious Disease"/>
            <person name="Wu L."/>
            <person name="Ma J."/>
        </authorList>
    </citation>
    <scope>NUCLEOTIDE SEQUENCE [LARGE SCALE GENOMIC DNA]</scope>
    <source>
        <strain evidence="4">CGMCC 4.7106</strain>
    </source>
</reference>